<name>A0A7J5XWQ4_DISMA</name>
<dbReference type="EMBL" id="JAAKFY010000020">
    <property type="protein sequence ID" value="KAF3841532.1"/>
    <property type="molecule type" value="Genomic_DNA"/>
</dbReference>
<organism evidence="1 2">
    <name type="scientific">Dissostichus mawsoni</name>
    <name type="common">Antarctic cod</name>
    <dbReference type="NCBI Taxonomy" id="36200"/>
    <lineage>
        <taxon>Eukaryota</taxon>
        <taxon>Metazoa</taxon>
        <taxon>Chordata</taxon>
        <taxon>Craniata</taxon>
        <taxon>Vertebrata</taxon>
        <taxon>Euteleostomi</taxon>
        <taxon>Actinopterygii</taxon>
        <taxon>Neopterygii</taxon>
        <taxon>Teleostei</taxon>
        <taxon>Neoteleostei</taxon>
        <taxon>Acanthomorphata</taxon>
        <taxon>Eupercaria</taxon>
        <taxon>Perciformes</taxon>
        <taxon>Notothenioidei</taxon>
        <taxon>Nototheniidae</taxon>
        <taxon>Dissostichus</taxon>
    </lineage>
</organism>
<dbReference type="Proteomes" id="UP000518266">
    <property type="component" value="Unassembled WGS sequence"/>
</dbReference>
<accession>A0A7J5XWQ4</accession>
<evidence type="ECO:0000313" key="2">
    <source>
        <dbReference type="Proteomes" id="UP000518266"/>
    </source>
</evidence>
<dbReference type="AlphaFoldDB" id="A0A7J5XWQ4"/>
<gene>
    <name evidence="1" type="ORF">F7725_007394</name>
</gene>
<reference evidence="1 2" key="1">
    <citation type="submission" date="2020-03" db="EMBL/GenBank/DDBJ databases">
        <title>Dissostichus mawsoni Genome sequencing and assembly.</title>
        <authorList>
            <person name="Park H."/>
        </authorList>
    </citation>
    <scope>NUCLEOTIDE SEQUENCE [LARGE SCALE GENOMIC DNA]</scope>
    <source>
        <strain evidence="1">DM0001</strain>
        <tissue evidence="1">Muscle</tissue>
    </source>
</reference>
<proteinExistence type="predicted"/>
<keyword evidence="2" id="KW-1185">Reference proteome</keyword>
<protein>
    <submittedName>
        <fullName evidence="1">Uncharacterized protein</fullName>
    </submittedName>
</protein>
<sequence>MAAKQGEEQLEDAIFLADLLSNNRRAEQHLAGQNQLGRKRCSGVSSKKEEQKWATCRLRTVAIDSPVTVEPAGATSAVPPQLL</sequence>
<comment type="caution">
    <text evidence="1">The sequence shown here is derived from an EMBL/GenBank/DDBJ whole genome shotgun (WGS) entry which is preliminary data.</text>
</comment>
<evidence type="ECO:0000313" key="1">
    <source>
        <dbReference type="EMBL" id="KAF3841532.1"/>
    </source>
</evidence>